<evidence type="ECO:0000313" key="2">
    <source>
        <dbReference type="Proteomes" id="UP000053477"/>
    </source>
</evidence>
<name>A0A0H2RI68_9AGAM</name>
<evidence type="ECO:0000313" key="1">
    <source>
        <dbReference type="EMBL" id="KLO09158.1"/>
    </source>
</evidence>
<sequence length="108" mass="12271">MMKIHSFLQNVWADPKYSTSAWWDPGVYTDSGNAVKRLPDGNLRLDGLTVYSSSVGSFFLDIEVVWNMASFKSSHWVLPQENGTGHKQIVVYRYASQRGVGLDLENWD</sequence>
<reference evidence="1 2" key="1">
    <citation type="submission" date="2015-04" db="EMBL/GenBank/DDBJ databases">
        <title>Complete genome sequence of Schizopora paradoxa KUC8140, a cosmopolitan wood degrader in East Asia.</title>
        <authorList>
            <consortium name="DOE Joint Genome Institute"/>
            <person name="Min B."/>
            <person name="Park H."/>
            <person name="Jang Y."/>
            <person name="Kim J.-J."/>
            <person name="Kim K.H."/>
            <person name="Pangilinan J."/>
            <person name="Lipzen A."/>
            <person name="Riley R."/>
            <person name="Grigoriev I.V."/>
            <person name="Spatafora J.W."/>
            <person name="Choi I.-G."/>
        </authorList>
    </citation>
    <scope>NUCLEOTIDE SEQUENCE [LARGE SCALE GENOMIC DNA]</scope>
    <source>
        <strain evidence="1 2">KUC8140</strain>
    </source>
</reference>
<accession>A0A0H2RI68</accession>
<gene>
    <name evidence="1" type="ORF">SCHPADRAFT_907991</name>
</gene>
<protein>
    <submittedName>
        <fullName evidence="1">Uncharacterized protein</fullName>
    </submittedName>
</protein>
<dbReference type="Proteomes" id="UP000053477">
    <property type="component" value="Unassembled WGS sequence"/>
</dbReference>
<dbReference type="AlphaFoldDB" id="A0A0H2RI68"/>
<dbReference type="InParanoid" id="A0A0H2RI68"/>
<organism evidence="1 2">
    <name type="scientific">Schizopora paradoxa</name>
    <dbReference type="NCBI Taxonomy" id="27342"/>
    <lineage>
        <taxon>Eukaryota</taxon>
        <taxon>Fungi</taxon>
        <taxon>Dikarya</taxon>
        <taxon>Basidiomycota</taxon>
        <taxon>Agaricomycotina</taxon>
        <taxon>Agaricomycetes</taxon>
        <taxon>Hymenochaetales</taxon>
        <taxon>Schizoporaceae</taxon>
        <taxon>Schizopora</taxon>
    </lineage>
</organism>
<keyword evidence="2" id="KW-1185">Reference proteome</keyword>
<dbReference type="EMBL" id="KQ086064">
    <property type="protein sequence ID" value="KLO09158.1"/>
    <property type="molecule type" value="Genomic_DNA"/>
</dbReference>
<proteinExistence type="predicted"/>